<feature type="compositionally biased region" description="Basic and acidic residues" evidence="5">
    <location>
        <begin position="32"/>
        <end position="52"/>
    </location>
</feature>
<dbReference type="PANTHER" id="PTHR43649:SF31">
    <property type="entry name" value="SN-GLYCEROL-3-PHOSPHATE-BINDING PERIPLASMIC PROTEIN UGPB"/>
    <property type="match status" value="1"/>
</dbReference>
<dbReference type="Proteomes" id="UP000637074">
    <property type="component" value="Unassembled WGS sequence"/>
</dbReference>
<evidence type="ECO:0008006" key="9">
    <source>
        <dbReference type="Google" id="ProtNLM"/>
    </source>
</evidence>
<evidence type="ECO:0000313" key="8">
    <source>
        <dbReference type="Proteomes" id="UP000637074"/>
    </source>
</evidence>
<comment type="caution">
    <text evidence="7">The sequence shown here is derived from an EMBL/GenBank/DDBJ whole genome shotgun (WGS) entry which is preliminary data.</text>
</comment>
<evidence type="ECO:0000256" key="1">
    <source>
        <dbReference type="ARBA" id="ARBA00004196"/>
    </source>
</evidence>
<dbReference type="InterPro" id="IPR050490">
    <property type="entry name" value="Bact_solute-bd_prot1"/>
</dbReference>
<feature type="chain" id="PRO_5046729813" description="ABC transporter substrate-binding protein" evidence="6">
    <location>
        <begin position="23"/>
        <end position="450"/>
    </location>
</feature>
<comment type="similarity">
    <text evidence="2">Belongs to the bacterial solute-binding protein 1 family.</text>
</comment>
<evidence type="ECO:0000256" key="6">
    <source>
        <dbReference type="SAM" id="SignalP"/>
    </source>
</evidence>
<accession>A0ABQ3N5L4</accession>
<name>A0ABQ3N5L4_9BACI</name>
<dbReference type="SUPFAM" id="SSF53850">
    <property type="entry name" value="Periplasmic binding protein-like II"/>
    <property type="match status" value="1"/>
</dbReference>
<reference evidence="7 8" key="1">
    <citation type="journal article" date="2022" name="Int. J. Syst. Evol. Microbiol.">
        <title>Neobacillus kokaensis sp. nov., isolated from soil.</title>
        <authorList>
            <person name="Yuki K."/>
            <person name="Matsubara H."/>
            <person name="Yamaguchi S."/>
        </authorList>
    </citation>
    <scope>NUCLEOTIDE SEQUENCE [LARGE SCALE GENOMIC DNA]</scope>
    <source>
        <strain evidence="7 8">LOB 377</strain>
    </source>
</reference>
<dbReference type="PROSITE" id="PS51257">
    <property type="entry name" value="PROKAR_LIPOPROTEIN"/>
    <property type="match status" value="1"/>
</dbReference>
<sequence>MKRNKNIWFVLLTFLLSLSLITACSNTSEKTNTSEKPKTNEKTTANEKKAETEVDETEATLRWAYQWGQENFDNAIGKYIKKKFPNVTIEVQEAGTDNSESLEQLVAAGKSPDIVTMGLMTHTNFMKTLGLDYNMEDLMKKEGFDLNRFDPSIIKFVRNQDPYGKGGIYAIPTARATFSLHYNKDVFDLLGVDYPTDDMTWEEVIELAKKLTREVNGVQYRGLDLDVPYDAYTQFSQNSIDPDTDKVLITQSEAYKRYLEMVKSFTSIPGNYPAKEPGSLLHNWGAEFGKGNVAMAPAKTHHGWLAEKNIDIVSFPSWKGLEGIDPAPNGNGHAITAPSEHKELALKILAYLFSDEVQMEKSKLGEPSPLVNPEVHKVFAENKPEFHDKNLQSLFLHKYATGPDKKAKYGDGVLWTAPIEYVNSGKDINEFLRILQEKAEQSVKEQKESE</sequence>
<keyword evidence="3" id="KW-0813">Transport</keyword>
<protein>
    <recommendedName>
        <fullName evidence="9">ABC transporter substrate-binding protein</fullName>
    </recommendedName>
</protein>
<evidence type="ECO:0000256" key="2">
    <source>
        <dbReference type="ARBA" id="ARBA00008520"/>
    </source>
</evidence>
<comment type="subcellular location">
    <subcellularLocation>
        <location evidence="1">Cell envelope</location>
    </subcellularLocation>
</comment>
<dbReference type="Pfam" id="PF01547">
    <property type="entry name" value="SBP_bac_1"/>
    <property type="match status" value="1"/>
</dbReference>
<evidence type="ECO:0000313" key="7">
    <source>
        <dbReference type="EMBL" id="GHH97810.1"/>
    </source>
</evidence>
<feature type="region of interest" description="Disordered" evidence="5">
    <location>
        <begin position="27"/>
        <end position="53"/>
    </location>
</feature>
<feature type="signal peptide" evidence="6">
    <location>
        <begin position="1"/>
        <end position="22"/>
    </location>
</feature>
<keyword evidence="8" id="KW-1185">Reference proteome</keyword>
<evidence type="ECO:0000256" key="3">
    <source>
        <dbReference type="ARBA" id="ARBA00022448"/>
    </source>
</evidence>
<dbReference type="Gene3D" id="3.40.190.10">
    <property type="entry name" value="Periplasmic binding protein-like II"/>
    <property type="match status" value="1"/>
</dbReference>
<keyword evidence="4 6" id="KW-0732">Signal</keyword>
<dbReference type="InterPro" id="IPR006059">
    <property type="entry name" value="SBP"/>
</dbReference>
<dbReference type="PANTHER" id="PTHR43649">
    <property type="entry name" value="ARABINOSE-BINDING PROTEIN-RELATED"/>
    <property type="match status" value="1"/>
</dbReference>
<organism evidence="7 8">
    <name type="scientific">Neobacillus kokaensis</name>
    <dbReference type="NCBI Taxonomy" id="2759023"/>
    <lineage>
        <taxon>Bacteria</taxon>
        <taxon>Bacillati</taxon>
        <taxon>Bacillota</taxon>
        <taxon>Bacilli</taxon>
        <taxon>Bacillales</taxon>
        <taxon>Bacillaceae</taxon>
        <taxon>Neobacillus</taxon>
    </lineage>
</organism>
<dbReference type="RefSeq" id="WP_191271030.1">
    <property type="nucleotide sequence ID" value="NZ_BNDS01000004.1"/>
</dbReference>
<proteinExistence type="inferred from homology"/>
<evidence type="ECO:0000256" key="4">
    <source>
        <dbReference type="ARBA" id="ARBA00022729"/>
    </source>
</evidence>
<evidence type="ECO:0000256" key="5">
    <source>
        <dbReference type="SAM" id="MobiDB-lite"/>
    </source>
</evidence>
<gene>
    <name evidence="7" type="ORF">AM1BK_13530</name>
</gene>
<dbReference type="EMBL" id="BNDS01000004">
    <property type="protein sequence ID" value="GHH97810.1"/>
    <property type="molecule type" value="Genomic_DNA"/>
</dbReference>